<dbReference type="RefSeq" id="WP_146719787.1">
    <property type="nucleotide sequence ID" value="NZ_BSUI01000006.1"/>
</dbReference>
<protein>
    <submittedName>
        <fullName evidence="1">Uncharacterized protein</fullName>
    </submittedName>
</protein>
<name>A0ABR6MZX9_9DEIO</name>
<evidence type="ECO:0000313" key="2">
    <source>
        <dbReference type="Proteomes" id="UP000536909"/>
    </source>
</evidence>
<accession>A0ABR6MZX9</accession>
<dbReference type="Proteomes" id="UP000536909">
    <property type="component" value="Unassembled WGS sequence"/>
</dbReference>
<dbReference type="EMBL" id="JACHFV010000028">
    <property type="protein sequence ID" value="MBB5297473.1"/>
    <property type="molecule type" value="Genomic_DNA"/>
</dbReference>
<evidence type="ECO:0000313" key="1">
    <source>
        <dbReference type="EMBL" id="MBB5297473.1"/>
    </source>
</evidence>
<keyword evidence="2" id="KW-1185">Reference proteome</keyword>
<reference evidence="1 2" key="1">
    <citation type="submission" date="2020-08" db="EMBL/GenBank/DDBJ databases">
        <title>Genomic Encyclopedia of Type Strains, Phase IV (KMG-IV): sequencing the most valuable type-strain genomes for metagenomic binning, comparative biology and taxonomic classification.</title>
        <authorList>
            <person name="Goeker M."/>
        </authorList>
    </citation>
    <scope>NUCLEOTIDE SEQUENCE [LARGE SCALE GENOMIC DNA]</scope>
    <source>
        <strain evidence="1 2">DSM 105434</strain>
    </source>
</reference>
<sequence length="135" mass="15298">MNEKMMVIQARNRVKKVIETDQPIHLYKLSEQGWSAIKDSGIYAYEALYSTLSIDDVVGTLHRFLYINVANLTEPFYIKLGSIDDYTGEIVEAIIRGSTLIGEGGEIAHLEVHDLTLRMYTAKTSIDMLEDLKEV</sequence>
<comment type="caution">
    <text evidence="1">The sequence shown here is derived from an EMBL/GenBank/DDBJ whole genome shotgun (WGS) entry which is preliminary data.</text>
</comment>
<proteinExistence type="predicted"/>
<organism evidence="1 2">
    <name type="scientific">Deinococcus metallilatus</name>
    <dbReference type="NCBI Taxonomy" id="1211322"/>
    <lineage>
        <taxon>Bacteria</taxon>
        <taxon>Thermotogati</taxon>
        <taxon>Deinococcota</taxon>
        <taxon>Deinococci</taxon>
        <taxon>Deinococcales</taxon>
        <taxon>Deinococcaceae</taxon>
        <taxon>Deinococcus</taxon>
    </lineage>
</organism>
<gene>
    <name evidence="1" type="ORF">HNQ10_004346</name>
</gene>